<sequence length="241" mass="28049">MKDLFSSQSQLYQKARPNYPQSVINEILKHVEHKELAWDCGAGSGQFTQLLSPYFSNVIATDLSQQQLDQAPVLSNVQYLAQPAEENDFPSAYFDLITVAQAIHWFNFDIFYKEVKRVLKPNGVFAVVGYGLLEIKDVRVNDLVQKLYYQTLKDYWDVERKSIDEEYLTIPFPFQEIDAPKLSMEYSWSAAQLLDYLNTWSAIKHYKKKNEDDPLARLKMALTEQDVSYKIEFPILLRIGR</sequence>
<name>A0A6L6GDW7_9GAMM</name>
<dbReference type="SUPFAM" id="SSF53335">
    <property type="entry name" value="S-adenosyl-L-methionine-dependent methyltransferases"/>
    <property type="match status" value="1"/>
</dbReference>
<evidence type="ECO:0000256" key="1">
    <source>
        <dbReference type="ARBA" id="ARBA00008361"/>
    </source>
</evidence>
<dbReference type="Proteomes" id="UP001284094">
    <property type="component" value="Unassembled WGS sequence"/>
</dbReference>
<gene>
    <name evidence="7" type="ORF">GIX10_04100</name>
    <name evidence="6" type="ORF">SKM48_09975</name>
    <name evidence="5" type="ORF">SKM51_01515</name>
</gene>
<organism evidence="7 8">
    <name type="scientific">Acinetobacter faecalis</name>
    <dbReference type="NCBI Taxonomy" id="2665161"/>
    <lineage>
        <taxon>Bacteria</taxon>
        <taxon>Pseudomonadati</taxon>
        <taxon>Pseudomonadota</taxon>
        <taxon>Gammaproteobacteria</taxon>
        <taxon>Moraxellales</taxon>
        <taxon>Moraxellaceae</taxon>
        <taxon>Acinetobacter</taxon>
    </lineage>
</organism>
<reference evidence="7 8" key="1">
    <citation type="submission" date="2019-11" db="EMBL/GenBank/DDBJ databases">
        <authorList>
            <person name="An D."/>
        </authorList>
    </citation>
    <scope>NUCLEOTIDE SEQUENCE [LARGE SCALE GENOMIC DNA]</scope>
    <source>
        <strain evidence="7 8">YIM 103518</strain>
    </source>
</reference>
<dbReference type="AlphaFoldDB" id="A0A6L6GDW7"/>
<evidence type="ECO:0000256" key="3">
    <source>
        <dbReference type="ARBA" id="ARBA00022679"/>
    </source>
</evidence>
<keyword evidence="2 7" id="KW-0489">Methyltransferase</keyword>
<evidence type="ECO:0000313" key="9">
    <source>
        <dbReference type="Proteomes" id="UP001278995"/>
    </source>
</evidence>
<dbReference type="RefSeq" id="WP_154772260.1">
    <property type="nucleotide sequence ID" value="NZ_JAXHPE010000016.1"/>
</dbReference>
<dbReference type="InterPro" id="IPR051052">
    <property type="entry name" value="Diverse_substrate_MTase"/>
</dbReference>
<keyword evidence="10" id="KW-1185">Reference proteome</keyword>
<dbReference type="InterPro" id="IPR029063">
    <property type="entry name" value="SAM-dependent_MTases_sf"/>
</dbReference>
<dbReference type="Proteomes" id="UP000473854">
    <property type="component" value="Unassembled WGS sequence"/>
</dbReference>
<dbReference type="EMBL" id="JAXHPL010000004">
    <property type="protein sequence ID" value="MDY6485900.1"/>
    <property type="molecule type" value="Genomic_DNA"/>
</dbReference>
<accession>A0A6L6GDW7</accession>
<evidence type="ECO:0000313" key="5">
    <source>
        <dbReference type="EMBL" id="MDY6485900.1"/>
    </source>
</evidence>
<dbReference type="GO" id="GO:0032259">
    <property type="term" value="P:methylation"/>
    <property type="evidence" value="ECO:0007669"/>
    <property type="project" value="UniProtKB-KW"/>
</dbReference>
<dbReference type="EMBL" id="JAXHPO010000047">
    <property type="protein sequence ID" value="MDY6551074.1"/>
    <property type="molecule type" value="Genomic_DNA"/>
</dbReference>
<dbReference type="Gene3D" id="3.40.50.150">
    <property type="entry name" value="Vaccinia Virus protein VP39"/>
    <property type="match status" value="1"/>
</dbReference>
<dbReference type="PANTHER" id="PTHR44942">
    <property type="entry name" value="METHYLTRANSF_11 DOMAIN-CONTAINING PROTEIN"/>
    <property type="match status" value="1"/>
</dbReference>
<reference evidence="6" key="3">
    <citation type="submission" date="2023-11" db="EMBL/GenBank/DDBJ databases">
        <authorList>
            <person name="Kyselkova M."/>
            <person name="Xanthopoulou K."/>
            <person name="Shestivska V."/>
            <person name="Spanelova P."/>
            <person name="Maixnerova M."/>
            <person name="Higgins P.G."/>
            <person name="Nemec A."/>
        </authorList>
    </citation>
    <scope>NUCLEOTIDE SEQUENCE</scope>
    <source>
        <strain evidence="6">ANC 7225</strain>
    </source>
</reference>
<evidence type="ECO:0000256" key="2">
    <source>
        <dbReference type="ARBA" id="ARBA00022603"/>
    </source>
</evidence>
<keyword evidence="3 7" id="KW-0808">Transferase</keyword>
<reference evidence="6 10" key="4">
    <citation type="journal article" date="2024" name="Syst. Appl. Microbiol.">
        <title>Evidence for the occurrence of Acinetobacter faecalis in cattle feces and its emended description.</title>
        <authorList>
            <person name="Kyselkova M."/>
            <person name="Xanthopoulou K."/>
            <person name="Shestivska V."/>
            <person name="Spanelova P."/>
            <person name="Maixnerova M."/>
            <person name="Higgins P.G."/>
            <person name="Nemec A."/>
        </authorList>
    </citation>
    <scope>NUCLEOTIDE SEQUENCE [LARGE SCALE GENOMIC DNA]</scope>
    <source>
        <strain evidence="6 10">ANC 7225</strain>
    </source>
</reference>
<dbReference type="EC" id="2.1.1.-" evidence="5"/>
<dbReference type="PANTHER" id="PTHR44942:SF4">
    <property type="entry name" value="METHYLTRANSFERASE TYPE 11 DOMAIN-CONTAINING PROTEIN"/>
    <property type="match status" value="1"/>
</dbReference>
<comment type="caution">
    <text evidence="7">The sequence shown here is derived from an EMBL/GenBank/DDBJ whole genome shotgun (WGS) entry which is preliminary data.</text>
</comment>
<dbReference type="EMBL" id="WLYL01000008">
    <property type="protein sequence ID" value="MTD10636.1"/>
    <property type="molecule type" value="Genomic_DNA"/>
</dbReference>
<dbReference type="GO" id="GO:0008757">
    <property type="term" value="F:S-adenosylmethionine-dependent methyltransferase activity"/>
    <property type="evidence" value="ECO:0007669"/>
    <property type="project" value="InterPro"/>
</dbReference>
<evidence type="ECO:0000313" key="7">
    <source>
        <dbReference type="EMBL" id="MTD10636.1"/>
    </source>
</evidence>
<dbReference type="CDD" id="cd02440">
    <property type="entry name" value="AdoMet_MTases"/>
    <property type="match status" value="1"/>
</dbReference>
<evidence type="ECO:0000259" key="4">
    <source>
        <dbReference type="Pfam" id="PF08241"/>
    </source>
</evidence>
<protein>
    <submittedName>
        <fullName evidence="5">Class I SAM-dependent methyltransferase</fullName>
        <ecNumber evidence="5">2.1.1.-</ecNumber>
    </submittedName>
    <submittedName>
        <fullName evidence="7">Methyltransferase domain-containing protein</fullName>
    </submittedName>
</protein>
<reference evidence="5 9" key="2">
    <citation type="submission" date="2023-11" db="EMBL/GenBank/DDBJ databases">
        <title>The common occurrence of Acinetobacte faecalis in cattle feces and its emended description.</title>
        <authorList>
            <person name="Kyselkova M."/>
            <person name="Xanthopoulou K."/>
            <person name="Shestivska V."/>
            <person name="Spanelova P."/>
            <person name="Maixnerova M."/>
            <person name="Higgins P.G."/>
            <person name="Nemec A."/>
        </authorList>
    </citation>
    <scope>NUCLEOTIDE SEQUENCE [LARGE SCALE GENOMIC DNA]</scope>
    <source>
        <strain evidence="5 9">ANC 7483</strain>
    </source>
</reference>
<feature type="domain" description="Methyltransferase type 11" evidence="4">
    <location>
        <begin position="39"/>
        <end position="126"/>
    </location>
</feature>
<evidence type="ECO:0000313" key="10">
    <source>
        <dbReference type="Proteomes" id="UP001284094"/>
    </source>
</evidence>
<evidence type="ECO:0000313" key="8">
    <source>
        <dbReference type="Proteomes" id="UP000473854"/>
    </source>
</evidence>
<comment type="similarity">
    <text evidence="1">Belongs to the methyltransferase superfamily.</text>
</comment>
<proteinExistence type="inferred from homology"/>
<dbReference type="Proteomes" id="UP001278995">
    <property type="component" value="Unassembled WGS sequence"/>
</dbReference>
<evidence type="ECO:0000313" key="6">
    <source>
        <dbReference type="EMBL" id="MDY6551074.1"/>
    </source>
</evidence>
<dbReference type="Pfam" id="PF08241">
    <property type="entry name" value="Methyltransf_11"/>
    <property type="match status" value="1"/>
</dbReference>
<dbReference type="InterPro" id="IPR013216">
    <property type="entry name" value="Methyltransf_11"/>
</dbReference>